<evidence type="ECO:0000313" key="8">
    <source>
        <dbReference type="EMBL" id="USY23405.1"/>
    </source>
</evidence>
<dbReference type="Gene3D" id="3.50.50.60">
    <property type="entry name" value="FAD/NAD(P)-binding domain"/>
    <property type="match status" value="2"/>
</dbReference>
<dbReference type="InterPro" id="IPR036188">
    <property type="entry name" value="FAD/NAD-bd_sf"/>
</dbReference>
<keyword evidence="9" id="KW-1185">Reference proteome</keyword>
<evidence type="ECO:0000256" key="2">
    <source>
        <dbReference type="ARBA" id="ARBA00010139"/>
    </source>
</evidence>
<accession>A0ABY5DJR4</accession>
<dbReference type="SUPFAM" id="SSF51905">
    <property type="entry name" value="FAD/NAD(P)-binding domain"/>
    <property type="match status" value="2"/>
</dbReference>
<name>A0ABY5DJR4_9ACTN</name>
<evidence type="ECO:0000256" key="4">
    <source>
        <dbReference type="ARBA" id="ARBA00022827"/>
    </source>
</evidence>
<evidence type="ECO:0000256" key="5">
    <source>
        <dbReference type="ARBA" id="ARBA00022857"/>
    </source>
</evidence>
<keyword evidence="7" id="KW-0503">Monooxygenase</keyword>
<dbReference type="Pfam" id="PF13738">
    <property type="entry name" value="Pyr_redox_3"/>
    <property type="match status" value="1"/>
</dbReference>
<evidence type="ECO:0000256" key="7">
    <source>
        <dbReference type="ARBA" id="ARBA00023033"/>
    </source>
</evidence>
<keyword evidence="3" id="KW-0285">Flavoprotein</keyword>
<evidence type="ECO:0000256" key="1">
    <source>
        <dbReference type="ARBA" id="ARBA00001974"/>
    </source>
</evidence>
<keyword evidence="6" id="KW-0560">Oxidoreductase</keyword>
<proteinExistence type="inferred from homology"/>
<organism evidence="8 9">
    <name type="scientific">Nocardiopsis exhalans</name>
    <dbReference type="NCBI Taxonomy" id="163604"/>
    <lineage>
        <taxon>Bacteria</taxon>
        <taxon>Bacillati</taxon>
        <taxon>Actinomycetota</taxon>
        <taxon>Actinomycetes</taxon>
        <taxon>Streptosporangiales</taxon>
        <taxon>Nocardiopsidaceae</taxon>
        <taxon>Nocardiopsis</taxon>
    </lineage>
</organism>
<comment type="cofactor">
    <cofactor evidence="1">
        <name>FAD</name>
        <dbReference type="ChEBI" id="CHEBI:57692"/>
    </cofactor>
</comment>
<reference evidence="8" key="1">
    <citation type="submission" date="2022-06" db="EMBL/GenBank/DDBJ databases">
        <authorList>
            <person name="Ping M."/>
        </authorList>
    </citation>
    <scope>NUCLEOTIDE SEQUENCE</scope>
    <source>
        <strain evidence="8">JCM11759T</strain>
    </source>
</reference>
<dbReference type="PANTHER" id="PTHR43098">
    <property type="entry name" value="L-ORNITHINE N(5)-MONOOXYGENASE-RELATED"/>
    <property type="match status" value="1"/>
</dbReference>
<dbReference type="InterPro" id="IPR050775">
    <property type="entry name" value="FAD-binding_Monooxygenases"/>
</dbReference>
<keyword evidence="5" id="KW-0521">NADP</keyword>
<evidence type="ECO:0000256" key="3">
    <source>
        <dbReference type="ARBA" id="ARBA00022630"/>
    </source>
</evidence>
<sequence length="528" mass="58399">MYALHRLRDDLGLNTHAFEAGEGVGGTWYWNRYPGARCDAESVFYSYSFDADLQQEWVWSERYAAQPEILSYAEHVADRLDLRRSITFGTRVTAAHYDESRRLWLLTTDTGQHVEARYLVTALGCLSAAQAPDFKGLEDFRGEIHHTARWPHEGVELAGKRVAVIGTGSSGIQSVPEIARLAEHLTVFQRTPHFTIPARNQPFTEAEFDDIRSRYPQLRAQALEDGAGLPLDPAHGNAADLTEAERAAELDRRWQQGGLAFAATFADLLTDESANSIAADYVRERIGETVQDPRTAELLTPTDYPLATKRICLDTGYYETYNRENVTLVSVRNTPIERITPTGIRVSAADHEDGADNGDGTDHEFDVIVFATGFDAMTGSYTRMDLRGRDGRELAEAWREGPRTYLGLAVSGFPNLFTVTGPGSPSVLGNMMACVEQHVDWITGYIDHLEKTGVAAAEAEEGAQDSWVEHVAEVASATLYPKAGSWYMGANVEGKPRVFMPYAGGLNLYRQQCDEIAAQGYPGFSHTS</sequence>
<dbReference type="Proteomes" id="UP001055940">
    <property type="component" value="Chromosome"/>
</dbReference>
<keyword evidence="4" id="KW-0274">FAD</keyword>
<dbReference type="PANTHER" id="PTHR43098:SF3">
    <property type="entry name" value="L-ORNITHINE N(5)-MONOOXYGENASE-RELATED"/>
    <property type="match status" value="1"/>
</dbReference>
<protein>
    <submittedName>
        <fullName evidence="8">NAD(P)/FAD-dependent oxidoreductase</fullName>
    </submittedName>
</protein>
<comment type="similarity">
    <text evidence="2">Belongs to the FAD-binding monooxygenase family.</text>
</comment>
<dbReference type="EMBL" id="CP099837">
    <property type="protein sequence ID" value="USY23405.1"/>
    <property type="molecule type" value="Genomic_DNA"/>
</dbReference>
<evidence type="ECO:0000313" key="9">
    <source>
        <dbReference type="Proteomes" id="UP001055940"/>
    </source>
</evidence>
<evidence type="ECO:0000256" key="6">
    <source>
        <dbReference type="ARBA" id="ARBA00023002"/>
    </source>
</evidence>
<gene>
    <name evidence="8" type="ORF">NE857_24660</name>
</gene>